<gene>
    <name evidence="2" type="ORF">I7I53_07677</name>
</gene>
<feature type="compositionally biased region" description="Polar residues" evidence="1">
    <location>
        <begin position="27"/>
        <end position="39"/>
    </location>
</feature>
<evidence type="ECO:0000313" key="2">
    <source>
        <dbReference type="EMBL" id="QSS52149.1"/>
    </source>
</evidence>
<feature type="region of interest" description="Disordered" evidence="1">
    <location>
        <begin position="27"/>
        <end position="48"/>
    </location>
</feature>
<sequence>MEANLLVKWGGICCRFLSVPPFKKNTTIGQSPRLMTNQHGGALASSPKPPRMFWEHIPSQLWTATISRMLLGNPQAMNLSDPVHPTSHF</sequence>
<evidence type="ECO:0000313" key="3">
    <source>
        <dbReference type="Proteomes" id="UP000663419"/>
    </source>
</evidence>
<proteinExistence type="predicted"/>
<accession>A0A8A1LDK6</accession>
<reference evidence="2" key="1">
    <citation type="submission" date="2021-01" db="EMBL/GenBank/DDBJ databases">
        <title>Chromosome-level genome assembly of a human fungal pathogen reveals clustering of transcriptionally co-regulated genes.</title>
        <authorList>
            <person name="Voorhies M."/>
            <person name="Cohen S."/>
            <person name="Shea T.P."/>
            <person name="Petrus S."/>
            <person name="Munoz J.F."/>
            <person name="Poplawski S."/>
            <person name="Goldman W.E."/>
            <person name="Michael T."/>
            <person name="Cuomo C.A."/>
            <person name="Sil A."/>
            <person name="Beyhan S."/>
        </authorList>
    </citation>
    <scope>NUCLEOTIDE SEQUENCE</scope>
    <source>
        <strain evidence="2">H88</strain>
    </source>
</reference>
<dbReference type="AlphaFoldDB" id="A0A8A1LDK6"/>
<dbReference type="VEuPathDB" id="FungiDB:I7I53_07677"/>
<protein>
    <submittedName>
        <fullName evidence="2">C-x8-C-x5-C-x3-H zinc finger protein</fullName>
    </submittedName>
</protein>
<dbReference type="Proteomes" id="UP000663419">
    <property type="component" value="Chromosome 2"/>
</dbReference>
<evidence type="ECO:0000256" key="1">
    <source>
        <dbReference type="SAM" id="MobiDB-lite"/>
    </source>
</evidence>
<organism evidence="2 3">
    <name type="scientific">Ajellomyces capsulatus (strain H88)</name>
    <name type="common">Darling's disease fungus</name>
    <name type="synonym">Histoplasma capsulatum</name>
    <dbReference type="NCBI Taxonomy" id="544711"/>
    <lineage>
        <taxon>Eukaryota</taxon>
        <taxon>Fungi</taxon>
        <taxon>Dikarya</taxon>
        <taxon>Ascomycota</taxon>
        <taxon>Pezizomycotina</taxon>
        <taxon>Eurotiomycetes</taxon>
        <taxon>Eurotiomycetidae</taxon>
        <taxon>Onygenales</taxon>
        <taxon>Ajellomycetaceae</taxon>
        <taxon>Histoplasma</taxon>
    </lineage>
</organism>
<dbReference type="EMBL" id="CP069103">
    <property type="protein sequence ID" value="QSS52149.1"/>
    <property type="molecule type" value="Genomic_DNA"/>
</dbReference>
<name>A0A8A1LDK6_AJEC8</name>